<evidence type="ECO:0000256" key="2">
    <source>
        <dbReference type="ARBA" id="ARBA00023002"/>
    </source>
</evidence>
<dbReference type="InterPro" id="IPR057326">
    <property type="entry name" value="KR_dom"/>
</dbReference>
<dbReference type="KEGG" id="rcr:NCTC10994_03374"/>
<dbReference type="PRINTS" id="PR00080">
    <property type="entry name" value="SDRFAMILY"/>
</dbReference>
<dbReference type="SUPFAM" id="SSF51735">
    <property type="entry name" value="NAD(P)-binding Rossmann-fold domains"/>
    <property type="match status" value="1"/>
</dbReference>
<dbReference type="PANTHER" id="PTHR43391">
    <property type="entry name" value="RETINOL DEHYDROGENASE-RELATED"/>
    <property type="match status" value="1"/>
</dbReference>
<dbReference type="PANTHER" id="PTHR43391:SF82">
    <property type="entry name" value="OXIDOREDUCTASE SADH-RELATED"/>
    <property type="match status" value="1"/>
</dbReference>
<dbReference type="Gene3D" id="3.40.50.720">
    <property type="entry name" value="NAD(P)-binding Rossmann-like Domain"/>
    <property type="match status" value="1"/>
</dbReference>
<name>A0A2X4UC36_9NOCA</name>
<dbReference type="PRINTS" id="PR00081">
    <property type="entry name" value="GDHRDH"/>
</dbReference>
<dbReference type="AlphaFoldDB" id="A0A2X4UC36"/>
<evidence type="ECO:0000313" key="6">
    <source>
        <dbReference type="Proteomes" id="UP000249091"/>
    </source>
</evidence>
<gene>
    <name evidence="5" type="primary">lvr_6</name>
    <name evidence="5" type="ORF">NCTC10994_03374</name>
</gene>
<organism evidence="5 6">
    <name type="scientific">Rhodococcus coprophilus</name>
    <dbReference type="NCBI Taxonomy" id="38310"/>
    <lineage>
        <taxon>Bacteria</taxon>
        <taxon>Bacillati</taxon>
        <taxon>Actinomycetota</taxon>
        <taxon>Actinomycetes</taxon>
        <taxon>Mycobacteriales</taxon>
        <taxon>Nocardiaceae</taxon>
        <taxon>Rhodococcus</taxon>
    </lineage>
</organism>
<evidence type="ECO:0000256" key="3">
    <source>
        <dbReference type="RuleBase" id="RU000363"/>
    </source>
</evidence>
<proteinExistence type="inferred from homology"/>
<dbReference type="EMBL" id="LS483468">
    <property type="protein sequence ID" value="SQI36703.1"/>
    <property type="molecule type" value="Genomic_DNA"/>
</dbReference>
<dbReference type="Pfam" id="PF00106">
    <property type="entry name" value="adh_short"/>
    <property type="match status" value="1"/>
</dbReference>
<comment type="similarity">
    <text evidence="1 3">Belongs to the short-chain dehydrogenases/reductases (SDR) family.</text>
</comment>
<evidence type="ECO:0000256" key="1">
    <source>
        <dbReference type="ARBA" id="ARBA00006484"/>
    </source>
</evidence>
<dbReference type="STRING" id="1219011.GCA_001895045_03361"/>
<dbReference type="SMART" id="SM00822">
    <property type="entry name" value="PKS_KR"/>
    <property type="match status" value="1"/>
</dbReference>
<dbReference type="InterPro" id="IPR002347">
    <property type="entry name" value="SDR_fam"/>
</dbReference>
<dbReference type="EC" id="1.1.1.-" evidence="5"/>
<keyword evidence="6" id="KW-1185">Reference proteome</keyword>
<keyword evidence="2 5" id="KW-0560">Oxidoreductase</keyword>
<reference evidence="5 6" key="1">
    <citation type="submission" date="2018-06" db="EMBL/GenBank/DDBJ databases">
        <authorList>
            <consortium name="Pathogen Informatics"/>
            <person name="Doyle S."/>
        </authorList>
    </citation>
    <scope>NUCLEOTIDE SEQUENCE [LARGE SCALE GENOMIC DNA]</scope>
    <source>
        <strain evidence="5 6">NCTC10994</strain>
    </source>
</reference>
<protein>
    <submittedName>
        <fullName evidence="5">Short chain dehydrogenase</fullName>
        <ecNumber evidence="5">1.1.1.-</ecNumber>
    </submittedName>
</protein>
<dbReference type="CDD" id="cd05233">
    <property type="entry name" value="SDR_c"/>
    <property type="match status" value="1"/>
</dbReference>
<evidence type="ECO:0000313" key="5">
    <source>
        <dbReference type="EMBL" id="SQI36703.1"/>
    </source>
</evidence>
<dbReference type="GO" id="GO:0016491">
    <property type="term" value="F:oxidoreductase activity"/>
    <property type="evidence" value="ECO:0007669"/>
    <property type="project" value="UniProtKB-KW"/>
</dbReference>
<evidence type="ECO:0000259" key="4">
    <source>
        <dbReference type="SMART" id="SM00822"/>
    </source>
</evidence>
<dbReference type="RefSeq" id="WP_072702868.1">
    <property type="nucleotide sequence ID" value="NZ_JAFBBL010000001.1"/>
</dbReference>
<dbReference type="Proteomes" id="UP000249091">
    <property type="component" value="Chromosome 1"/>
</dbReference>
<dbReference type="InterPro" id="IPR036291">
    <property type="entry name" value="NAD(P)-bd_dom_sf"/>
</dbReference>
<sequence>MRIRDKVFVVTGGGNGIGRDVVLELLVRGARVAAVDLRSEGLDGTRVLAPAAGDRLTTHTVDVSDRNAVEALVAEVTAAHGHVDGIANVAGIIQHFVPFTELSYDEMAKVMDVNYWGVVHMCRAFLPALMKRPEASVLNVSSMGGLAPVPGQAVYGASKAAVKLLTEGLYAELRTTNVAVTLVFPGAVRTGIAENSGASIPGRDTDAQAAKITSSAAAALRIANAIEKGTFRLCIGRDATMIDLLSRMMPRRTIELVAKRMASLVEH</sequence>
<feature type="domain" description="Ketoreductase" evidence="4">
    <location>
        <begin position="6"/>
        <end position="195"/>
    </location>
</feature>
<accession>A0A2X4UC36</accession>